<accession>A0ABU5L886</accession>
<dbReference type="PRINTS" id="PR00974">
    <property type="entry name" value="RIBOSOMALS18"/>
</dbReference>
<reference evidence="6 7" key="1">
    <citation type="submission" date="2023-02" db="EMBL/GenBank/DDBJ databases">
        <title>Host association and intracellularity evolved multiple times independently in the Rickettsiales.</title>
        <authorList>
            <person name="Castelli M."/>
            <person name="Nardi T."/>
            <person name="Gammuto L."/>
            <person name="Bellinzona G."/>
            <person name="Sabaneyeva E."/>
            <person name="Potekhin A."/>
            <person name="Serra V."/>
            <person name="Petroni G."/>
            <person name="Sassera D."/>
        </authorList>
    </citation>
    <scope>NUCLEOTIDE SEQUENCE [LARGE SCALE GENOMIC DNA]</scope>
    <source>
        <strain evidence="6 7">BOD18</strain>
    </source>
</reference>
<evidence type="ECO:0000256" key="5">
    <source>
        <dbReference type="RuleBase" id="RU003910"/>
    </source>
</evidence>
<dbReference type="HAMAP" id="MF_00270">
    <property type="entry name" value="Ribosomal_bS18"/>
    <property type="match status" value="1"/>
</dbReference>
<dbReference type="PANTHER" id="PTHR13479:SF40">
    <property type="entry name" value="SMALL RIBOSOMAL SUBUNIT PROTEIN BS18M"/>
    <property type="match status" value="1"/>
</dbReference>
<gene>
    <name evidence="4" type="primary">rpsR</name>
    <name evidence="6" type="ORF">Cyrtocomes_00715</name>
</gene>
<evidence type="ECO:0000256" key="3">
    <source>
        <dbReference type="ARBA" id="ARBA00023274"/>
    </source>
</evidence>
<keyword evidence="2 4" id="KW-0689">Ribosomal protein</keyword>
<dbReference type="SUPFAM" id="SSF46911">
    <property type="entry name" value="Ribosomal protein S18"/>
    <property type="match status" value="1"/>
</dbReference>
<evidence type="ECO:0000313" key="6">
    <source>
        <dbReference type="EMBL" id="MDZ5762336.1"/>
    </source>
</evidence>
<evidence type="ECO:0000313" key="7">
    <source>
        <dbReference type="Proteomes" id="UP001293791"/>
    </source>
</evidence>
<keyword evidence="7" id="KW-1185">Reference proteome</keyword>
<dbReference type="Pfam" id="PF01084">
    <property type="entry name" value="Ribosomal_S18"/>
    <property type="match status" value="1"/>
</dbReference>
<evidence type="ECO:0000256" key="4">
    <source>
        <dbReference type="HAMAP-Rule" id="MF_00270"/>
    </source>
</evidence>
<keyword evidence="4" id="KW-0699">rRNA-binding</keyword>
<comment type="function">
    <text evidence="4">Binds as a heterodimer with protein bS6 to the central domain of the 16S rRNA, where it helps stabilize the platform of the 30S subunit.</text>
</comment>
<evidence type="ECO:0000256" key="2">
    <source>
        <dbReference type="ARBA" id="ARBA00022980"/>
    </source>
</evidence>
<dbReference type="NCBIfam" id="TIGR00165">
    <property type="entry name" value="S18"/>
    <property type="match status" value="1"/>
</dbReference>
<proteinExistence type="inferred from homology"/>
<comment type="subunit">
    <text evidence="4">Part of the 30S ribosomal subunit. Forms a tight heterodimer with protein bS6.</text>
</comment>
<dbReference type="EMBL" id="JARGYT010000038">
    <property type="protein sequence ID" value="MDZ5762336.1"/>
    <property type="molecule type" value="Genomic_DNA"/>
</dbReference>
<dbReference type="GO" id="GO:0005840">
    <property type="term" value="C:ribosome"/>
    <property type="evidence" value="ECO:0007669"/>
    <property type="project" value="UniProtKB-KW"/>
</dbReference>
<keyword evidence="4" id="KW-0694">RNA-binding</keyword>
<dbReference type="InterPro" id="IPR036870">
    <property type="entry name" value="Ribosomal_bS18_sf"/>
</dbReference>
<evidence type="ECO:0000256" key="1">
    <source>
        <dbReference type="ARBA" id="ARBA00005589"/>
    </source>
</evidence>
<comment type="caution">
    <text evidence="6">The sequence shown here is derived from an EMBL/GenBank/DDBJ whole genome shotgun (WGS) entry which is preliminary data.</text>
</comment>
<dbReference type="Proteomes" id="UP001293791">
    <property type="component" value="Unassembled WGS sequence"/>
</dbReference>
<dbReference type="InterPro" id="IPR001648">
    <property type="entry name" value="Ribosomal_bS18"/>
</dbReference>
<protein>
    <recommendedName>
        <fullName evidence="4">Small ribosomal subunit protein bS18</fullName>
    </recommendedName>
</protein>
<name>A0ABU5L886_9RICK</name>
<dbReference type="PANTHER" id="PTHR13479">
    <property type="entry name" value="30S RIBOSOMAL PROTEIN S18"/>
    <property type="match status" value="1"/>
</dbReference>
<organism evidence="6 7">
    <name type="scientific">Candidatus Cyrtobacter comes</name>
    <dbReference type="NCBI Taxonomy" id="675776"/>
    <lineage>
        <taxon>Bacteria</taxon>
        <taxon>Pseudomonadati</taxon>
        <taxon>Pseudomonadota</taxon>
        <taxon>Alphaproteobacteria</taxon>
        <taxon>Rickettsiales</taxon>
        <taxon>Candidatus Midichloriaceae</taxon>
        <taxon>Candidatus Cyrtobacter</taxon>
    </lineage>
</organism>
<dbReference type="Gene3D" id="4.10.640.10">
    <property type="entry name" value="Ribosomal protein S18"/>
    <property type="match status" value="1"/>
</dbReference>
<sequence length="97" mass="10860">MSVNLGSKTPEVDRVEVVSNTILFNRAAPNAPKVRKCPLDGIDISYKNFENLRFLLSEGGRMLAARLTGASAKNQRKLKKAIRRARMLGYLPFVQKI</sequence>
<dbReference type="RefSeq" id="WP_322497805.1">
    <property type="nucleotide sequence ID" value="NZ_JARGYT010000038.1"/>
</dbReference>
<comment type="similarity">
    <text evidence="1 4 5">Belongs to the bacterial ribosomal protein bS18 family.</text>
</comment>
<keyword evidence="3 4" id="KW-0687">Ribonucleoprotein</keyword>